<reference evidence="2" key="1">
    <citation type="journal article" date="2010" name="Genome Biol.">
        <title>Genome sequence of the necrotrophic plant pathogen Pythium ultimum reveals original pathogenicity mechanisms and effector repertoire.</title>
        <authorList>
            <person name="Levesque C.A."/>
            <person name="Brouwer H."/>
            <person name="Cano L."/>
            <person name="Hamilton J.P."/>
            <person name="Holt C."/>
            <person name="Huitema E."/>
            <person name="Raffaele S."/>
            <person name="Robideau G.P."/>
            <person name="Thines M."/>
            <person name="Win J."/>
            <person name="Zerillo M.M."/>
            <person name="Beakes G.W."/>
            <person name="Boore J.L."/>
            <person name="Busam D."/>
            <person name="Dumas B."/>
            <person name="Ferriera S."/>
            <person name="Fuerstenberg S.I."/>
            <person name="Gachon C.M."/>
            <person name="Gaulin E."/>
            <person name="Govers F."/>
            <person name="Grenville-Briggs L."/>
            <person name="Horner N."/>
            <person name="Hostetler J."/>
            <person name="Jiang R.H."/>
            <person name="Johnson J."/>
            <person name="Krajaejun T."/>
            <person name="Lin H."/>
            <person name="Meijer H.J."/>
            <person name="Moore B."/>
            <person name="Morris P."/>
            <person name="Phuntmart V."/>
            <person name="Puiu D."/>
            <person name="Shetty J."/>
            <person name="Stajich J.E."/>
            <person name="Tripathy S."/>
            <person name="Wawra S."/>
            <person name="van West P."/>
            <person name="Whitty B.R."/>
            <person name="Coutinho P.M."/>
            <person name="Henrissat B."/>
            <person name="Martin F."/>
            <person name="Thomas P.D."/>
            <person name="Tyler B.M."/>
            <person name="De Vries R.P."/>
            <person name="Kamoun S."/>
            <person name="Yandell M."/>
            <person name="Tisserat N."/>
            <person name="Buell C.R."/>
        </authorList>
    </citation>
    <scope>NUCLEOTIDE SEQUENCE</scope>
    <source>
        <strain evidence="2">DAOM:BR144</strain>
    </source>
</reference>
<sequence length="129" mass="14511">MNDFVERFETAVDAFESSKQLLQALAASSNNNNNDLMMRRRRPEHQCNTSHVTSVVEYHGDSMGFVVENMVVVLLLHFVHFLSNAETAKSSVVQHTLAKVLAIIREIESNSFVHALARKLRDVASAKLE</sequence>
<protein>
    <submittedName>
        <fullName evidence="1">Uncharacterized protein</fullName>
    </submittedName>
</protein>
<name>K3X5U4_GLOUD</name>
<organism evidence="1 2">
    <name type="scientific">Globisporangium ultimum (strain ATCC 200006 / CBS 805.95 / DAOM BR144)</name>
    <name type="common">Pythium ultimum</name>
    <dbReference type="NCBI Taxonomy" id="431595"/>
    <lineage>
        <taxon>Eukaryota</taxon>
        <taxon>Sar</taxon>
        <taxon>Stramenopiles</taxon>
        <taxon>Oomycota</taxon>
        <taxon>Peronosporomycetes</taxon>
        <taxon>Pythiales</taxon>
        <taxon>Pythiaceae</taxon>
        <taxon>Globisporangium</taxon>
    </lineage>
</organism>
<dbReference type="AlphaFoldDB" id="K3X5U4"/>
<dbReference type="HOGENOM" id="CLU_1953176_0_0_1"/>
<dbReference type="eggNOG" id="KOG1835">
    <property type="taxonomic scope" value="Eukaryota"/>
</dbReference>
<accession>K3X5U4</accession>
<reference evidence="2" key="2">
    <citation type="submission" date="2010-04" db="EMBL/GenBank/DDBJ databases">
        <authorList>
            <person name="Buell R."/>
            <person name="Hamilton J."/>
            <person name="Hostetler J."/>
        </authorList>
    </citation>
    <scope>NUCLEOTIDE SEQUENCE [LARGE SCALE GENOMIC DNA]</scope>
    <source>
        <strain evidence="2">DAOM:BR144</strain>
    </source>
</reference>
<proteinExistence type="predicted"/>
<dbReference type="EMBL" id="GL376612">
    <property type="status" value="NOT_ANNOTATED_CDS"/>
    <property type="molecule type" value="Genomic_DNA"/>
</dbReference>
<dbReference type="InParanoid" id="K3X5U4"/>
<dbReference type="VEuPathDB" id="FungiDB:PYU1_G012567"/>
<evidence type="ECO:0000313" key="2">
    <source>
        <dbReference type="Proteomes" id="UP000019132"/>
    </source>
</evidence>
<dbReference type="EnsemblProtists" id="PYU1_T012593">
    <property type="protein sequence ID" value="PYU1_T012593"/>
    <property type="gene ID" value="PYU1_G012567"/>
</dbReference>
<keyword evidence="2" id="KW-1185">Reference proteome</keyword>
<dbReference type="Proteomes" id="UP000019132">
    <property type="component" value="Unassembled WGS sequence"/>
</dbReference>
<dbReference type="STRING" id="431595.K3X5U4"/>
<evidence type="ECO:0000313" key="1">
    <source>
        <dbReference type="EnsemblProtists" id="PYU1_T012593"/>
    </source>
</evidence>
<reference evidence="1" key="3">
    <citation type="submission" date="2015-02" db="UniProtKB">
        <authorList>
            <consortium name="EnsemblProtists"/>
        </authorList>
    </citation>
    <scope>IDENTIFICATION</scope>
    <source>
        <strain evidence="1">DAOM BR144</strain>
    </source>
</reference>